<dbReference type="AlphaFoldDB" id="A0A8J4UPP2"/>
<accession>A0A8J4UPP2</accession>
<reference evidence="4" key="1">
    <citation type="submission" date="2020-01" db="EMBL/GenBank/DDBJ databases">
        <title>Development of genomics and gene disruption for Polysphondylium violaceum indicates a role for the polyketide synthase stlB in stalk morphogenesis.</title>
        <authorList>
            <person name="Narita B."/>
            <person name="Kawabe Y."/>
            <person name="Kin K."/>
            <person name="Saito T."/>
            <person name="Gibbs R."/>
            <person name="Kuspa A."/>
            <person name="Muzny D."/>
            <person name="Queller D."/>
            <person name="Richards S."/>
            <person name="Strassman J."/>
            <person name="Sucgang R."/>
            <person name="Worley K."/>
            <person name="Schaap P."/>
        </authorList>
    </citation>
    <scope>NUCLEOTIDE SEQUENCE</scope>
    <source>
        <strain evidence="4">QSvi11</strain>
    </source>
</reference>
<protein>
    <recommendedName>
        <fullName evidence="6">Oxysterol binding family protein</fullName>
    </recommendedName>
</protein>
<dbReference type="Proteomes" id="UP000695562">
    <property type="component" value="Unassembled WGS sequence"/>
</dbReference>
<dbReference type="FunFam" id="2.40.160.120:FF:000011">
    <property type="entry name" value="Oxysterol-binding protein-related protein 4C"/>
    <property type="match status" value="1"/>
</dbReference>
<feature type="compositionally biased region" description="Low complexity" evidence="3">
    <location>
        <begin position="409"/>
        <end position="431"/>
    </location>
</feature>
<dbReference type="Gene3D" id="3.30.70.3490">
    <property type="match status" value="1"/>
</dbReference>
<dbReference type="EMBL" id="AJWJ01000651">
    <property type="protein sequence ID" value="KAF2069496.1"/>
    <property type="molecule type" value="Genomic_DNA"/>
</dbReference>
<dbReference type="InterPro" id="IPR018494">
    <property type="entry name" value="Oxysterol-bd_CS"/>
</dbReference>
<evidence type="ECO:0000256" key="2">
    <source>
        <dbReference type="RuleBase" id="RU003844"/>
    </source>
</evidence>
<gene>
    <name evidence="4" type="ORF">CYY_009185</name>
</gene>
<dbReference type="PROSITE" id="PS01013">
    <property type="entry name" value="OSBP"/>
    <property type="match status" value="1"/>
</dbReference>
<dbReference type="GO" id="GO:0016020">
    <property type="term" value="C:membrane"/>
    <property type="evidence" value="ECO:0007669"/>
    <property type="project" value="TreeGrafter"/>
</dbReference>
<feature type="region of interest" description="Disordered" evidence="3">
    <location>
        <begin position="1"/>
        <end position="37"/>
    </location>
</feature>
<dbReference type="PANTHER" id="PTHR10972:SF197">
    <property type="entry name" value="OXYSTEROL-BINDING PROTEIN 6"/>
    <property type="match status" value="1"/>
</dbReference>
<dbReference type="OrthoDB" id="14833at2759"/>
<keyword evidence="5" id="KW-1185">Reference proteome</keyword>
<dbReference type="GO" id="GO:0032934">
    <property type="term" value="F:sterol binding"/>
    <property type="evidence" value="ECO:0007669"/>
    <property type="project" value="TreeGrafter"/>
</dbReference>
<dbReference type="InterPro" id="IPR037239">
    <property type="entry name" value="OSBP_sf"/>
</dbReference>
<proteinExistence type="inferred from homology"/>
<dbReference type="InterPro" id="IPR000648">
    <property type="entry name" value="Oxysterol-bd"/>
</dbReference>
<dbReference type="PANTHER" id="PTHR10972">
    <property type="entry name" value="OXYSTEROL-BINDING PROTEIN-RELATED"/>
    <property type="match status" value="1"/>
</dbReference>
<comment type="caution">
    <text evidence="4">The sequence shown here is derived from an EMBL/GenBank/DDBJ whole genome shotgun (WGS) entry which is preliminary data.</text>
</comment>
<name>A0A8J4UPP2_9MYCE</name>
<dbReference type="GO" id="GO:0005829">
    <property type="term" value="C:cytosol"/>
    <property type="evidence" value="ECO:0007669"/>
    <property type="project" value="TreeGrafter"/>
</dbReference>
<dbReference type="SUPFAM" id="SSF144000">
    <property type="entry name" value="Oxysterol-binding protein-like"/>
    <property type="match status" value="1"/>
</dbReference>
<organism evidence="4 5">
    <name type="scientific">Polysphondylium violaceum</name>
    <dbReference type="NCBI Taxonomy" id="133409"/>
    <lineage>
        <taxon>Eukaryota</taxon>
        <taxon>Amoebozoa</taxon>
        <taxon>Evosea</taxon>
        <taxon>Eumycetozoa</taxon>
        <taxon>Dictyostelia</taxon>
        <taxon>Dictyosteliales</taxon>
        <taxon>Dictyosteliaceae</taxon>
        <taxon>Polysphondylium</taxon>
    </lineage>
</organism>
<evidence type="ECO:0000313" key="4">
    <source>
        <dbReference type="EMBL" id="KAF2069496.1"/>
    </source>
</evidence>
<evidence type="ECO:0000256" key="1">
    <source>
        <dbReference type="ARBA" id="ARBA00008842"/>
    </source>
</evidence>
<comment type="similarity">
    <text evidence="1 2">Belongs to the OSBP family.</text>
</comment>
<sequence>MATKVSQPNLKETSEDSVSDLSSDGVEAEGVDQTDTGADYVETSNSEGVMKQAFGFIKNHLKVGADMTKLPIPATFVSPVSFLTAIQQQSAIYSHLLMSAPHIKDDEQRFLQVLKYHMTWPKMYFPKNPLNPILGEVYECTVNHIDEKTNQIVPEDKTYFTAEQVSHHPPVSCFHFSNDKHGIKFDSKEQITPVFKGKCIRVNMDVKTCITINHENIKETYVNDKFPEGYLRLLRWKFEFCGKYSFVCPETGYSAQIVFKDKPILGGKWHDVQITVSKGNENLYDIHGTHIDVLTITKLKDKTSSVFLDYNTLRTEPTIEEPFETLKDNASQKVWKGVAEAFVKKDGRRAGLEKQKIEEAQRKKAKMALAKDPNYVFKPVHFVHRPENNNTLKPEHIYRKPEIVEKVQPTSTTTNTSSTSVNTTPVVNTSA</sequence>
<dbReference type="Pfam" id="PF01237">
    <property type="entry name" value="Oxysterol_BP"/>
    <property type="match status" value="1"/>
</dbReference>
<dbReference type="Gene3D" id="2.40.160.120">
    <property type="match status" value="1"/>
</dbReference>
<feature type="region of interest" description="Disordered" evidence="3">
    <location>
        <begin position="408"/>
        <end position="431"/>
    </location>
</feature>
<feature type="compositionally biased region" description="Polar residues" evidence="3">
    <location>
        <begin position="1"/>
        <end position="11"/>
    </location>
</feature>
<evidence type="ECO:0000313" key="5">
    <source>
        <dbReference type="Proteomes" id="UP000695562"/>
    </source>
</evidence>
<evidence type="ECO:0000256" key="3">
    <source>
        <dbReference type="SAM" id="MobiDB-lite"/>
    </source>
</evidence>
<evidence type="ECO:0008006" key="6">
    <source>
        <dbReference type="Google" id="ProtNLM"/>
    </source>
</evidence>